<dbReference type="HOGENOM" id="CLU_004083_10_0_1"/>
<dbReference type="PANTHER" id="PTHR31001">
    <property type="entry name" value="UNCHARACTERIZED TRANSCRIPTIONAL REGULATORY PROTEIN"/>
    <property type="match status" value="1"/>
</dbReference>
<evidence type="ECO:0000313" key="7">
    <source>
        <dbReference type="EMBL" id="EED17483.1"/>
    </source>
</evidence>
<dbReference type="SMART" id="SM00066">
    <property type="entry name" value="GAL4"/>
    <property type="match status" value="1"/>
</dbReference>
<dbReference type="InterPro" id="IPR036864">
    <property type="entry name" value="Zn2-C6_fun-type_DNA-bd_sf"/>
</dbReference>
<accession>B8MCV7</accession>
<dbReference type="GO" id="GO:0005634">
    <property type="term" value="C:nucleus"/>
    <property type="evidence" value="ECO:0007669"/>
    <property type="project" value="UniProtKB-SubCell"/>
</dbReference>
<dbReference type="Gene3D" id="4.10.240.10">
    <property type="entry name" value="Zn(2)-C6 fungal-type DNA-binding domain"/>
    <property type="match status" value="1"/>
</dbReference>
<dbReference type="EMBL" id="EQ962655">
    <property type="protein sequence ID" value="EED17483.1"/>
    <property type="molecule type" value="Genomic_DNA"/>
</dbReference>
<dbReference type="Pfam" id="PF00172">
    <property type="entry name" value="Zn_clus"/>
    <property type="match status" value="1"/>
</dbReference>
<dbReference type="InterPro" id="IPR050613">
    <property type="entry name" value="Sec_Metabolite_Reg"/>
</dbReference>
<keyword evidence="5" id="KW-0539">Nucleus</keyword>
<dbReference type="GO" id="GO:0000981">
    <property type="term" value="F:DNA-binding transcription factor activity, RNA polymerase II-specific"/>
    <property type="evidence" value="ECO:0007669"/>
    <property type="project" value="InterPro"/>
</dbReference>
<keyword evidence="4" id="KW-0804">Transcription</keyword>
<dbReference type="PROSITE" id="PS00463">
    <property type="entry name" value="ZN2_CY6_FUNGAL_1"/>
    <property type="match status" value="1"/>
</dbReference>
<evidence type="ECO:0000256" key="1">
    <source>
        <dbReference type="ARBA" id="ARBA00004123"/>
    </source>
</evidence>
<dbReference type="STRING" id="441959.B8MCV7"/>
<protein>
    <recommendedName>
        <fullName evidence="6">Zn(2)-C6 fungal-type domain-containing protein</fullName>
    </recommendedName>
</protein>
<dbReference type="CDD" id="cd00067">
    <property type="entry name" value="GAL4"/>
    <property type="match status" value="1"/>
</dbReference>
<dbReference type="InParanoid" id="B8MCV7"/>
<keyword evidence="2" id="KW-0805">Transcription regulation</keyword>
<keyword evidence="3" id="KW-0238">DNA-binding</keyword>
<dbReference type="PANTHER" id="PTHR31001:SF85">
    <property type="entry name" value="ZN(II)2CYS6 TRANSCRIPTION FACTOR (EUROFUNG)"/>
    <property type="match status" value="1"/>
</dbReference>
<dbReference type="AlphaFoldDB" id="B8MCV7"/>
<dbReference type="CDD" id="cd12148">
    <property type="entry name" value="fungal_TF_MHR"/>
    <property type="match status" value="1"/>
</dbReference>
<dbReference type="VEuPathDB" id="FungiDB:TSTA_113090"/>
<keyword evidence="8" id="KW-1185">Reference proteome</keyword>
<evidence type="ECO:0000256" key="4">
    <source>
        <dbReference type="ARBA" id="ARBA00023163"/>
    </source>
</evidence>
<dbReference type="GO" id="GO:0008270">
    <property type="term" value="F:zinc ion binding"/>
    <property type="evidence" value="ECO:0007669"/>
    <property type="project" value="InterPro"/>
</dbReference>
<evidence type="ECO:0000256" key="5">
    <source>
        <dbReference type="ARBA" id="ARBA00023242"/>
    </source>
</evidence>
<dbReference type="PhylomeDB" id="B8MCV7"/>
<dbReference type="GO" id="GO:0003677">
    <property type="term" value="F:DNA binding"/>
    <property type="evidence" value="ECO:0007669"/>
    <property type="project" value="UniProtKB-KW"/>
</dbReference>
<feature type="domain" description="Zn(2)-C6 fungal-type" evidence="6">
    <location>
        <begin position="9"/>
        <end position="38"/>
    </location>
</feature>
<evidence type="ECO:0000259" key="6">
    <source>
        <dbReference type="PROSITE" id="PS50048"/>
    </source>
</evidence>
<dbReference type="SUPFAM" id="SSF57701">
    <property type="entry name" value="Zn2/Cys6 DNA-binding domain"/>
    <property type="match status" value="1"/>
</dbReference>
<dbReference type="OrthoDB" id="435881at2759"/>
<sequence>METPIKNLPCATCRRRKVRCSKTQPCTNCARAKIDCHYNEDPTGDTSSVNADLLRRLMNLQDSITKLTKGPRNTDQSLHDSSVSGVRVESIINTLEDSLRRLHRINERENQSSHTGKLCFRDAHTRYIKETFWAGLYDEVESLSFLLDKAAPERRLQDPTSLFIQPQQFLDLGMYITPRKVSDFLINHYLKNVDPFIRLFHKPRFRLDLDQFYRQEESFVSQRGEFETLLSSIYAFSVHSLHEEDVLVYFAESKEIVINRYITTTRRGLERISILSTHSLTALTTFALYITLLSEIDISGLEWTSLSGLSLNIATRLGIHKDGEAFGLSPYAVEIRRRLWHYLCMINVRALQVHGIEPFPVSAFEVNATKLPQNSPDIAWDACEFSRKLPVAISGWTEMVPVLVSYKLSALERTMLETNIPEHGSEEAYLAKCDQVLQDAKSEILVYYSQNLLDKPIHRITKDLMDLTFQYLWFIARRSLLKHRIWATCELRRELFRKALHISEMARSLQGVYSAHYWDWVFHSFYETTKWHLASTILIYLSQHTEQEDLEVQRSWTQINLIFGQRRDDQSVLWKPLLALKREAEIRRDEALGVDNGNALTNNNDDMWQAQSDAAMHGLDPIFGQRVDPEFPLNPDPGILDDFYDQTIDNQAW</sequence>
<comment type="subcellular location">
    <subcellularLocation>
        <location evidence="1">Nucleus</location>
    </subcellularLocation>
</comment>
<dbReference type="RefSeq" id="XP_002481475.1">
    <property type="nucleotide sequence ID" value="XM_002481430.1"/>
</dbReference>
<organism evidence="7 8">
    <name type="scientific">Talaromyces stipitatus (strain ATCC 10500 / CBS 375.48 / QM 6759 / NRRL 1006)</name>
    <name type="common">Penicillium stipitatum</name>
    <dbReference type="NCBI Taxonomy" id="441959"/>
    <lineage>
        <taxon>Eukaryota</taxon>
        <taxon>Fungi</taxon>
        <taxon>Dikarya</taxon>
        <taxon>Ascomycota</taxon>
        <taxon>Pezizomycotina</taxon>
        <taxon>Eurotiomycetes</taxon>
        <taxon>Eurotiomycetidae</taxon>
        <taxon>Eurotiales</taxon>
        <taxon>Trichocomaceae</taxon>
        <taxon>Talaromyces</taxon>
        <taxon>Talaromyces sect. Talaromyces</taxon>
    </lineage>
</organism>
<reference evidence="8" key="1">
    <citation type="journal article" date="2015" name="Genome Announc.">
        <title>Genome sequence of the AIDS-associated pathogen Penicillium marneffei (ATCC18224) and its near taxonomic relative Talaromyces stipitatus (ATCC10500).</title>
        <authorList>
            <person name="Nierman W.C."/>
            <person name="Fedorova-Abrams N.D."/>
            <person name="Andrianopoulos A."/>
        </authorList>
    </citation>
    <scope>NUCLEOTIDE SEQUENCE [LARGE SCALE GENOMIC DNA]</scope>
    <source>
        <strain evidence="8">ATCC 10500 / CBS 375.48 / QM 6759 / NRRL 1006</strain>
    </source>
</reference>
<dbReference type="Proteomes" id="UP000001745">
    <property type="component" value="Unassembled WGS sequence"/>
</dbReference>
<gene>
    <name evidence="7" type="ORF">TSTA_113090</name>
</gene>
<evidence type="ECO:0000256" key="2">
    <source>
        <dbReference type="ARBA" id="ARBA00023015"/>
    </source>
</evidence>
<name>B8MCV7_TALSN</name>
<dbReference type="GeneID" id="8101621"/>
<dbReference type="PROSITE" id="PS50048">
    <property type="entry name" value="ZN2_CY6_FUNGAL_2"/>
    <property type="match status" value="1"/>
</dbReference>
<dbReference type="OMA" id="AWDACEF"/>
<dbReference type="eggNOG" id="ENOG502SIT3">
    <property type="taxonomic scope" value="Eukaryota"/>
</dbReference>
<evidence type="ECO:0000313" key="8">
    <source>
        <dbReference type="Proteomes" id="UP000001745"/>
    </source>
</evidence>
<dbReference type="InterPro" id="IPR001138">
    <property type="entry name" value="Zn2Cys6_DnaBD"/>
</dbReference>
<proteinExistence type="predicted"/>
<evidence type="ECO:0000256" key="3">
    <source>
        <dbReference type="ARBA" id="ARBA00023125"/>
    </source>
</evidence>